<dbReference type="GO" id="GO:0009003">
    <property type="term" value="F:signal peptidase activity"/>
    <property type="evidence" value="ECO:0007669"/>
    <property type="project" value="UniProtKB-EC"/>
</dbReference>
<organism evidence="10 11">
    <name type="scientific">Peptoniphilus equinus</name>
    <dbReference type="NCBI Taxonomy" id="3016343"/>
    <lineage>
        <taxon>Bacteria</taxon>
        <taxon>Bacillati</taxon>
        <taxon>Bacillota</taxon>
        <taxon>Tissierellia</taxon>
        <taxon>Tissierellales</taxon>
        <taxon>Peptoniphilaceae</taxon>
        <taxon>Peptoniphilus</taxon>
    </lineage>
</organism>
<evidence type="ECO:0000256" key="3">
    <source>
        <dbReference type="ARBA" id="ARBA00009370"/>
    </source>
</evidence>
<dbReference type="InterPro" id="IPR000223">
    <property type="entry name" value="Pept_S26A_signal_pept_1"/>
</dbReference>
<evidence type="ECO:0000256" key="5">
    <source>
        <dbReference type="ARBA" id="ARBA00022670"/>
    </source>
</evidence>
<keyword evidence="7" id="KW-0812">Transmembrane</keyword>
<dbReference type="InterPro" id="IPR019756">
    <property type="entry name" value="Pept_S26A_signal_pept_1_Ser-AS"/>
</dbReference>
<keyword evidence="7" id="KW-1133">Transmembrane helix</keyword>
<evidence type="ECO:0000256" key="1">
    <source>
        <dbReference type="ARBA" id="ARBA00000677"/>
    </source>
</evidence>
<feature type="domain" description="Peptidase S26" evidence="9">
    <location>
        <begin position="17"/>
        <end position="173"/>
    </location>
</feature>
<dbReference type="EMBL" id="CP115667">
    <property type="protein sequence ID" value="WBW50361.1"/>
    <property type="molecule type" value="Genomic_DNA"/>
</dbReference>
<evidence type="ECO:0000259" key="9">
    <source>
        <dbReference type="Pfam" id="PF10502"/>
    </source>
</evidence>
<dbReference type="InterPro" id="IPR019757">
    <property type="entry name" value="Pept_S26A_signal_pept_1_Lys-AS"/>
</dbReference>
<keyword evidence="11" id="KW-1185">Reference proteome</keyword>
<dbReference type="PANTHER" id="PTHR43390:SF1">
    <property type="entry name" value="CHLOROPLAST PROCESSING PEPTIDASE"/>
    <property type="match status" value="1"/>
</dbReference>
<dbReference type="EC" id="3.4.21.89" evidence="4 7"/>
<keyword evidence="5 7" id="KW-0645">Protease</keyword>
<evidence type="ECO:0000256" key="4">
    <source>
        <dbReference type="ARBA" id="ARBA00013208"/>
    </source>
</evidence>
<dbReference type="CDD" id="cd06530">
    <property type="entry name" value="S26_SPase_I"/>
    <property type="match status" value="1"/>
</dbReference>
<proteinExistence type="inferred from homology"/>
<evidence type="ECO:0000313" key="10">
    <source>
        <dbReference type="EMBL" id="WBW50361.1"/>
    </source>
</evidence>
<dbReference type="InterPro" id="IPR019533">
    <property type="entry name" value="Peptidase_S26"/>
</dbReference>
<evidence type="ECO:0000256" key="7">
    <source>
        <dbReference type="RuleBase" id="RU003993"/>
    </source>
</evidence>
<evidence type="ECO:0000313" key="11">
    <source>
        <dbReference type="Proteomes" id="UP001210339"/>
    </source>
</evidence>
<evidence type="ECO:0000256" key="6">
    <source>
        <dbReference type="ARBA" id="ARBA00022801"/>
    </source>
</evidence>
<comment type="similarity">
    <text evidence="3 8">Belongs to the peptidase S26 family.</text>
</comment>
<gene>
    <name evidence="10" type="primary">lepB</name>
    <name evidence="10" type="ORF">O6R05_02125</name>
</gene>
<dbReference type="PANTHER" id="PTHR43390">
    <property type="entry name" value="SIGNAL PEPTIDASE I"/>
    <property type="match status" value="1"/>
</dbReference>
<keyword evidence="6 7" id="KW-0378">Hydrolase</keyword>
<comment type="catalytic activity">
    <reaction evidence="1 7">
        <text>Cleavage of hydrophobic, N-terminal signal or leader sequences from secreted and periplasmic proteins.</text>
        <dbReference type="EC" id="3.4.21.89"/>
    </reaction>
</comment>
<dbReference type="PROSITE" id="PS00760">
    <property type="entry name" value="SPASE_I_2"/>
    <property type="match status" value="1"/>
</dbReference>
<dbReference type="Gene3D" id="2.10.109.10">
    <property type="entry name" value="Umud Fragment, subunit A"/>
    <property type="match status" value="1"/>
</dbReference>
<reference evidence="10 11" key="1">
    <citation type="submission" date="2023-01" db="EMBL/GenBank/DDBJ databases">
        <authorList>
            <person name="Lee S.H."/>
            <person name="Jung H.S."/>
            <person name="Yun J.U."/>
        </authorList>
    </citation>
    <scope>NUCLEOTIDE SEQUENCE [LARGE SCALE GENOMIC DNA]</scope>
    <source>
        <strain evidence="10 11">CBA3646</strain>
    </source>
</reference>
<evidence type="ECO:0000256" key="2">
    <source>
        <dbReference type="ARBA" id="ARBA00004401"/>
    </source>
</evidence>
<feature type="transmembrane region" description="Helical" evidence="7">
    <location>
        <begin position="15"/>
        <end position="37"/>
    </location>
</feature>
<dbReference type="InterPro" id="IPR036286">
    <property type="entry name" value="LexA/Signal_pep-like_sf"/>
</dbReference>
<evidence type="ECO:0000256" key="8">
    <source>
        <dbReference type="RuleBase" id="RU362042"/>
    </source>
</evidence>
<dbReference type="PRINTS" id="PR00727">
    <property type="entry name" value="LEADERPTASE"/>
</dbReference>
<dbReference type="Pfam" id="PF10502">
    <property type="entry name" value="Peptidase_S26"/>
    <property type="match status" value="1"/>
</dbReference>
<dbReference type="RefSeq" id="WP_271191892.1">
    <property type="nucleotide sequence ID" value="NZ_CP115667.1"/>
</dbReference>
<dbReference type="PROSITE" id="PS00501">
    <property type="entry name" value="SPASE_I_1"/>
    <property type="match status" value="1"/>
</dbReference>
<dbReference type="Proteomes" id="UP001210339">
    <property type="component" value="Chromosome"/>
</dbReference>
<sequence length="182" mass="20390">MNSTNPNKDKRENTVLSYLGTFAVAIVLALLIKTFIFSSNMVVGESMEPTLHQDDRLIALILPLRFSDPDRGDIVIIDAPDEEGKDYIKRVVGVPGDTVSIHDGVVFLNDEPLDEDYTSSDYTEIYNASEWTLGENEFFVMGDNRLPGKSMDSRYFGPVEKAHVNGVVKLRFWPLSRAGIMN</sequence>
<keyword evidence="7" id="KW-0472">Membrane</keyword>
<comment type="subcellular location">
    <subcellularLocation>
        <location evidence="2">Cell membrane</location>
        <topology evidence="2">Single-pass type II membrane protein</topology>
    </subcellularLocation>
    <subcellularLocation>
        <location evidence="8">Membrane</location>
        <topology evidence="8">Single-pass type II membrane protein</topology>
    </subcellularLocation>
</comment>
<dbReference type="NCBIfam" id="TIGR02227">
    <property type="entry name" value="sigpep_I_bact"/>
    <property type="match status" value="1"/>
</dbReference>
<name>A0ABY7QUA7_9FIRM</name>
<protein>
    <recommendedName>
        <fullName evidence="4 7">Signal peptidase I</fullName>
        <ecNumber evidence="4 7">3.4.21.89</ecNumber>
    </recommendedName>
</protein>
<accession>A0ABY7QUA7</accession>
<dbReference type="SUPFAM" id="SSF51306">
    <property type="entry name" value="LexA/Signal peptidase"/>
    <property type="match status" value="1"/>
</dbReference>